<dbReference type="GO" id="GO:0052751">
    <property type="term" value="F:GDP-mannose hydrolase activity"/>
    <property type="evidence" value="ECO:0007669"/>
    <property type="project" value="TreeGrafter"/>
</dbReference>
<gene>
    <name evidence="6" type="ORF">PVAP13_9NG086700</name>
</gene>
<dbReference type="PANTHER" id="PTHR31835:SF1">
    <property type="entry name" value="URIDINE DIPHOSPHATE GLUCOSE PYROPHOSPHATASE NUDT22"/>
    <property type="match status" value="1"/>
</dbReference>
<comment type="caution">
    <text evidence="6">The sequence shown here is derived from an EMBL/GenBank/DDBJ whole genome shotgun (WGS) entry which is preliminary data.</text>
</comment>
<dbReference type="AlphaFoldDB" id="A0A8T0MDR9"/>
<keyword evidence="2" id="KW-0479">Metal-binding</keyword>
<dbReference type="Proteomes" id="UP000823388">
    <property type="component" value="Chromosome 9N"/>
</dbReference>
<comment type="cofactor">
    <cofactor evidence="1">
        <name>Mg(2+)</name>
        <dbReference type="ChEBI" id="CHEBI:18420"/>
    </cofactor>
</comment>
<evidence type="ECO:0000259" key="5">
    <source>
        <dbReference type="PROSITE" id="PS51462"/>
    </source>
</evidence>
<dbReference type="PROSITE" id="PS51462">
    <property type="entry name" value="NUDIX"/>
    <property type="match status" value="1"/>
</dbReference>
<protein>
    <recommendedName>
        <fullName evidence="5">Nudix hydrolase domain-containing protein</fullName>
    </recommendedName>
</protein>
<evidence type="ECO:0000313" key="6">
    <source>
        <dbReference type="EMBL" id="KAG2534828.1"/>
    </source>
</evidence>
<sequence>MWHLACKNCKYSTLSAARESIEPYRRPIGRLGPTRQEKSAHCTLRAHRTQTFRRPPLSRTGQPRLRRLATRTGARMAAPASAADPGTAFKLLVSCPTGLPRSRVSVKFHQSFDRIPHPDAALEESINEVMLSIYLPFFSIVHLSDVCMHPIVHLSDVCMHPRQFFISVVPGFLQIWNQRLQQNPSLYSGTKFRDGGNVLHYKDGPNQELRVSLHLGLTDYRTFVGTNLNPSWEKFLVPSEDDSVHCQHMSNPLGNGAIVETSDEKIIVLQRSYNVGEFPGYYVFPGGHSEPQEIGIMSHQTDEEDLARLNDRVSQEMFDGIIREVVEETGVPASSLTDPVFIGVSRREMNVRPTAFFFTKCNIDSIGVNELYSRAQDGYESTKLYAVSVEELQGMAQRMPGCHNGGSLYELMRNAVKSS</sequence>
<evidence type="ECO:0000256" key="3">
    <source>
        <dbReference type="ARBA" id="ARBA00022801"/>
    </source>
</evidence>
<proteinExistence type="predicted"/>
<dbReference type="SUPFAM" id="SSF55811">
    <property type="entry name" value="Nudix"/>
    <property type="match status" value="1"/>
</dbReference>
<dbReference type="GO" id="GO:0046872">
    <property type="term" value="F:metal ion binding"/>
    <property type="evidence" value="ECO:0007669"/>
    <property type="project" value="UniProtKB-KW"/>
</dbReference>
<name>A0A8T0MDR9_PANVG</name>
<keyword evidence="7" id="KW-1185">Reference proteome</keyword>
<organism evidence="6 7">
    <name type="scientific">Panicum virgatum</name>
    <name type="common">Blackwell switchgrass</name>
    <dbReference type="NCBI Taxonomy" id="38727"/>
    <lineage>
        <taxon>Eukaryota</taxon>
        <taxon>Viridiplantae</taxon>
        <taxon>Streptophyta</taxon>
        <taxon>Embryophyta</taxon>
        <taxon>Tracheophyta</taxon>
        <taxon>Spermatophyta</taxon>
        <taxon>Magnoliopsida</taxon>
        <taxon>Liliopsida</taxon>
        <taxon>Poales</taxon>
        <taxon>Poaceae</taxon>
        <taxon>PACMAD clade</taxon>
        <taxon>Panicoideae</taxon>
        <taxon>Panicodae</taxon>
        <taxon>Paniceae</taxon>
        <taxon>Panicinae</taxon>
        <taxon>Panicum</taxon>
        <taxon>Panicum sect. Hiantes</taxon>
    </lineage>
</organism>
<dbReference type="EMBL" id="CM029054">
    <property type="protein sequence ID" value="KAG2534828.1"/>
    <property type="molecule type" value="Genomic_DNA"/>
</dbReference>
<feature type="domain" description="Nudix hydrolase" evidence="5">
    <location>
        <begin position="250"/>
        <end position="409"/>
    </location>
</feature>
<evidence type="ECO:0000256" key="2">
    <source>
        <dbReference type="ARBA" id="ARBA00022723"/>
    </source>
</evidence>
<dbReference type="InterPro" id="IPR015797">
    <property type="entry name" value="NUDIX_hydrolase-like_dom_sf"/>
</dbReference>
<dbReference type="Gene3D" id="3.90.79.10">
    <property type="entry name" value="Nucleoside Triphosphate Pyrophosphohydrolase"/>
    <property type="match status" value="1"/>
</dbReference>
<keyword evidence="4" id="KW-0460">Magnesium</keyword>
<evidence type="ECO:0000256" key="4">
    <source>
        <dbReference type="ARBA" id="ARBA00022842"/>
    </source>
</evidence>
<dbReference type="PANTHER" id="PTHR31835">
    <property type="entry name" value="URIDINE DIPHOSPHATE GLUCOSE PYROPHOSPHATASE"/>
    <property type="match status" value="1"/>
</dbReference>
<dbReference type="FunFam" id="3.90.79.10:FF:000062">
    <property type="entry name" value="Nudix hydrolase 9"/>
    <property type="match status" value="1"/>
</dbReference>
<keyword evidence="3" id="KW-0378">Hydrolase</keyword>
<dbReference type="CDD" id="cd02883">
    <property type="entry name" value="NUDIX_Hydrolase"/>
    <property type="match status" value="1"/>
</dbReference>
<accession>A0A8T0MDR9</accession>
<dbReference type="InterPro" id="IPR000086">
    <property type="entry name" value="NUDIX_hydrolase_dom"/>
</dbReference>
<reference evidence="6" key="1">
    <citation type="submission" date="2020-05" db="EMBL/GenBank/DDBJ databases">
        <title>WGS assembly of Panicum virgatum.</title>
        <authorList>
            <person name="Lovell J.T."/>
            <person name="Jenkins J."/>
            <person name="Shu S."/>
            <person name="Juenger T.E."/>
            <person name="Schmutz J."/>
        </authorList>
    </citation>
    <scope>NUCLEOTIDE SEQUENCE</scope>
    <source>
        <strain evidence="6">AP13</strain>
    </source>
</reference>
<evidence type="ECO:0000256" key="1">
    <source>
        <dbReference type="ARBA" id="ARBA00001946"/>
    </source>
</evidence>
<dbReference type="InterPro" id="IPR055295">
    <property type="entry name" value="NUDT22/NUDT9-like"/>
</dbReference>
<evidence type="ECO:0000313" key="7">
    <source>
        <dbReference type="Proteomes" id="UP000823388"/>
    </source>
</evidence>